<dbReference type="AlphaFoldDB" id="A0A166TYA1"/>
<evidence type="ECO:0000313" key="3">
    <source>
        <dbReference type="Proteomes" id="UP000076532"/>
    </source>
</evidence>
<dbReference type="InterPro" id="IPR029044">
    <property type="entry name" value="Nucleotide-diphossugar_trans"/>
</dbReference>
<organism evidence="2 3">
    <name type="scientific">Athelia psychrophila</name>
    <dbReference type="NCBI Taxonomy" id="1759441"/>
    <lineage>
        <taxon>Eukaryota</taxon>
        <taxon>Fungi</taxon>
        <taxon>Dikarya</taxon>
        <taxon>Basidiomycota</taxon>
        <taxon>Agaricomycotina</taxon>
        <taxon>Agaricomycetes</taxon>
        <taxon>Agaricomycetidae</taxon>
        <taxon>Atheliales</taxon>
        <taxon>Atheliaceae</taxon>
        <taxon>Athelia</taxon>
    </lineage>
</organism>
<name>A0A166TYA1_9AGAM</name>
<dbReference type="GO" id="GO:0016757">
    <property type="term" value="F:glycosyltransferase activity"/>
    <property type="evidence" value="ECO:0007669"/>
    <property type="project" value="InterPro"/>
</dbReference>
<gene>
    <name evidence="2" type="ORF">FIBSPDRAFT_883400</name>
</gene>
<keyword evidence="3" id="KW-1185">Reference proteome</keyword>
<dbReference type="OrthoDB" id="2014201at2759"/>
<reference evidence="2 3" key="1">
    <citation type="journal article" date="2016" name="Mol. Biol. Evol.">
        <title>Comparative Genomics of Early-Diverging Mushroom-Forming Fungi Provides Insights into the Origins of Lignocellulose Decay Capabilities.</title>
        <authorList>
            <person name="Nagy L.G."/>
            <person name="Riley R."/>
            <person name="Tritt A."/>
            <person name="Adam C."/>
            <person name="Daum C."/>
            <person name="Floudas D."/>
            <person name="Sun H."/>
            <person name="Yadav J.S."/>
            <person name="Pangilinan J."/>
            <person name="Larsson K.H."/>
            <person name="Matsuura K."/>
            <person name="Barry K."/>
            <person name="Labutti K."/>
            <person name="Kuo R."/>
            <person name="Ohm R.A."/>
            <person name="Bhattacharya S.S."/>
            <person name="Shirouzu T."/>
            <person name="Yoshinaga Y."/>
            <person name="Martin F.M."/>
            <person name="Grigoriev I.V."/>
            <person name="Hibbett D.S."/>
        </authorList>
    </citation>
    <scope>NUCLEOTIDE SEQUENCE [LARGE SCALE GENOMIC DNA]</scope>
    <source>
        <strain evidence="2 3">CBS 109695</strain>
    </source>
</reference>
<feature type="compositionally biased region" description="Low complexity" evidence="1">
    <location>
        <begin position="865"/>
        <end position="883"/>
    </location>
</feature>
<feature type="compositionally biased region" description="Polar residues" evidence="1">
    <location>
        <begin position="831"/>
        <end position="851"/>
    </location>
</feature>
<feature type="compositionally biased region" description="Low complexity" evidence="1">
    <location>
        <begin position="396"/>
        <end position="407"/>
    </location>
</feature>
<dbReference type="CDD" id="cd02537">
    <property type="entry name" value="GT8_Glycogenin"/>
    <property type="match status" value="1"/>
</dbReference>
<dbReference type="Gene3D" id="3.90.550.10">
    <property type="entry name" value="Spore Coat Polysaccharide Biosynthesis Protein SpsA, Chain A"/>
    <property type="match status" value="1"/>
</dbReference>
<feature type="region of interest" description="Disordered" evidence="1">
    <location>
        <begin position="769"/>
        <end position="796"/>
    </location>
</feature>
<feature type="compositionally biased region" description="Basic residues" evidence="1">
    <location>
        <begin position="548"/>
        <end position="557"/>
    </location>
</feature>
<dbReference type="InterPro" id="IPR002495">
    <property type="entry name" value="Glyco_trans_8"/>
</dbReference>
<dbReference type="InterPro" id="IPR050587">
    <property type="entry name" value="GNT1/Glycosyltrans_8"/>
</dbReference>
<feature type="compositionally biased region" description="Low complexity" evidence="1">
    <location>
        <begin position="605"/>
        <end position="623"/>
    </location>
</feature>
<feature type="compositionally biased region" description="Polar residues" evidence="1">
    <location>
        <begin position="645"/>
        <end position="659"/>
    </location>
</feature>
<protein>
    <submittedName>
        <fullName evidence="2">Glycosyltransferase family 8 protein</fullName>
    </submittedName>
</protein>
<accession>A0A166TYA1</accession>
<dbReference type="SUPFAM" id="SSF53448">
    <property type="entry name" value="Nucleotide-diphospho-sugar transferases"/>
    <property type="match status" value="1"/>
</dbReference>
<sequence length="932" mass="99472">MANPFAFVTLLTSDSYLPGALALAGALKDVHPSPPVHPEVDFQTVCLVTPETVDVATIKLLRRAFNVVIGVELIGQDDDRGLQLLAAGASPAIDPMAPLDMHARRSGAYMRDSAVYPPPRPTPPFPVLLSAPFDQKALERDACRPDLHAVLTKLHIFRLIQYQKIIFLDADVLPIRPLSHLFHIAHPFSAVPDVGWPDCFNSGVLVVTPGNDKFDEVRQVLSERGSWDGGDQGVLNEWRGSDWNRLSFTYNTTPTAAYTCVFPVSCFPVEYMLTNSDRYAPAYERFGSEISAIHFIGPNKPWKAIPYRASGIDHASQSNSAAHSPVDSNTPVQLQANPAISCPQAIIQAYDYDSLVDRWFAVYDAHYRSQSLVEEVEAKRYMPAWDSQTGADMLDGPSRAPSGSSSRTLNFGPPAPLTHSDGALSLEDLRRLAVEGMGQSLGGGGGSSGEGEYLCMPLDGRMDLLRPRRIHIPQDEPTTPVGSPNGHNDDSPVRWTTLPTPGPNDVPPAPHLGDQSLPVTPVPPPGRFRRGTHSAQLSPTDERAHRPEHQHHGKRGSSHFLRVPSPPLLAWNPSVEPPPRDTPSPSAFPSDMYFTNLWDHKHTNSSSKSGSSDGVPDSSSATSPPQPDSGAFFETCDYEKKCAEQQTCGTKTSGSSWVSASRLPGTRSARAGGGAATGATGSRSGGAGRAAGGAAGAGGGRARREEFSSAVAVAAAAAASGAVGQAHEPLDAVAQGAQAYVVEDVAALRAAAAAVRHVGAGRARAFTLAAPAEREKRRPRRSFSGTTTPPAALGRPSFIDKTAELLHGLSSPFPPFRSPSGFRAPAREAQEGSSASPSPTRRTAGNTTPKQQVRFPAPHERRMSETSTTSVASPPSSVGPMSPAEGQPIGRTSGRVWDPARGVELFKRGSEEVLARFLKMGNWEEEGQQPPV</sequence>
<dbReference type="PANTHER" id="PTHR11183">
    <property type="entry name" value="GLYCOGENIN SUBFAMILY MEMBER"/>
    <property type="match status" value="1"/>
</dbReference>
<feature type="region of interest" description="Disordered" evidence="1">
    <location>
        <begin position="603"/>
        <end position="632"/>
    </location>
</feature>
<proteinExistence type="predicted"/>
<dbReference type="EMBL" id="KV417490">
    <property type="protein sequence ID" value="KZP31116.1"/>
    <property type="molecule type" value="Genomic_DNA"/>
</dbReference>
<feature type="region of interest" description="Disordered" evidence="1">
    <location>
        <begin position="472"/>
        <end position="588"/>
    </location>
</feature>
<feature type="compositionally biased region" description="Pro residues" evidence="1">
    <location>
        <begin position="500"/>
        <end position="510"/>
    </location>
</feature>
<feature type="region of interest" description="Disordered" evidence="1">
    <location>
        <begin position="387"/>
        <end position="421"/>
    </location>
</feature>
<dbReference type="Pfam" id="PF01501">
    <property type="entry name" value="Glyco_transf_8"/>
    <property type="match status" value="1"/>
</dbReference>
<dbReference type="STRING" id="436010.A0A166TYA1"/>
<feature type="compositionally biased region" description="Polar residues" evidence="1">
    <location>
        <begin position="476"/>
        <end position="486"/>
    </location>
</feature>
<feature type="compositionally biased region" description="Gly residues" evidence="1">
    <location>
        <begin position="683"/>
        <end position="700"/>
    </location>
</feature>
<evidence type="ECO:0000256" key="1">
    <source>
        <dbReference type="SAM" id="MobiDB-lite"/>
    </source>
</evidence>
<feature type="region of interest" description="Disordered" evidence="1">
    <location>
        <begin position="810"/>
        <end position="898"/>
    </location>
</feature>
<dbReference type="Proteomes" id="UP000076532">
    <property type="component" value="Unassembled WGS sequence"/>
</dbReference>
<evidence type="ECO:0000313" key="2">
    <source>
        <dbReference type="EMBL" id="KZP31116.1"/>
    </source>
</evidence>
<feature type="region of interest" description="Disordered" evidence="1">
    <location>
        <begin position="645"/>
        <end position="700"/>
    </location>
</feature>